<evidence type="ECO:0000256" key="3">
    <source>
        <dbReference type="ARBA" id="ARBA00023277"/>
    </source>
</evidence>
<feature type="domain" description="Galactose-1-phosphate uridyl transferase N-terminal" evidence="6">
    <location>
        <begin position="8"/>
        <end position="185"/>
    </location>
</feature>
<dbReference type="PANTHER" id="PTHR42763:SF2">
    <property type="entry name" value="ADP-GLUCOSE PHOSPHORYLASE"/>
    <property type="match status" value="1"/>
</dbReference>
<dbReference type="InterPro" id="IPR011146">
    <property type="entry name" value="HIT-like"/>
</dbReference>
<feature type="domain" description="HIT" evidence="7">
    <location>
        <begin position="215"/>
        <end position="305"/>
    </location>
</feature>
<dbReference type="Pfam" id="PF01087">
    <property type="entry name" value="GalP_UDP_transf"/>
    <property type="match status" value="1"/>
</dbReference>
<evidence type="ECO:0000256" key="1">
    <source>
        <dbReference type="ARBA" id="ARBA00022679"/>
    </source>
</evidence>
<feature type="active site" description="Tele-UMP-histidine intermediate" evidence="5">
    <location>
        <position position="175"/>
    </location>
</feature>
<dbReference type="InterPro" id="IPR053177">
    <property type="entry name" value="ADP-glucose_phosphorylase"/>
</dbReference>
<dbReference type="InterPro" id="IPR001937">
    <property type="entry name" value="GalP_UDPtransf1"/>
</dbReference>
<dbReference type="SUPFAM" id="SSF54197">
    <property type="entry name" value="HIT-like"/>
    <property type="match status" value="2"/>
</dbReference>
<dbReference type="EMBL" id="MHOK01000011">
    <property type="protein sequence ID" value="OGZ61998.1"/>
    <property type="molecule type" value="Genomic_DNA"/>
</dbReference>
<keyword evidence="3" id="KW-0119">Carbohydrate metabolism</keyword>
<evidence type="ECO:0000256" key="4">
    <source>
        <dbReference type="NCBIfam" id="TIGR00209"/>
    </source>
</evidence>
<keyword evidence="2 8" id="KW-0548">Nucleotidyltransferase</keyword>
<dbReference type="InterPro" id="IPR005849">
    <property type="entry name" value="GalP_Utransf_N"/>
</dbReference>
<accession>A0A1G2HJB6</accession>
<dbReference type="Proteomes" id="UP000176770">
    <property type="component" value="Unassembled WGS sequence"/>
</dbReference>
<evidence type="ECO:0000313" key="8">
    <source>
        <dbReference type="EMBL" id="OGZ61998.1"/>
    </source>
</evidence>
<dbReference type="InterPro" id="IPR036265">
    <property type="entry name" value="HIT-like_sf"/>
</dbReference>
<dbReference type="PANTHER" id="PTHR42763">
    <property type="entry name" value="ADP-GLUCOSE PHOSPHORYLASE"/>
    <property type="match status" value="1"/>
</dbReference>
<organism evidence="8 9">
    <name type="scientific">Candidatus Spechtbacteria bacterium RIFCSPLOWO2_12_FULL_38_22</name>
    <dbReference type="NCBI Taxonomy" id="1802165"/>
    <lineage>
        <taxon>Bacteria</taxon>
        <taxon>Candidatus Spechtiibacteriota</taxon>
    </lineage>
</organism>
<sequence length="341" mass="39472">MLKKTRQNKNVPELRQDLVTGEWVAIAEKRVERPQEFVKRDAELLNTSFKKCPFETSPQASAKEKPVLLYKNKNETDWTLQIVLNLYPVFTHTGQCKDIFQVGPYFAIEGAGLHEIVITRDHKRHLALMSNGEVTEVVRAYHQRYNEIKNDECVKYVSIFHNHGPEAGASISHPHSQIVATPVVPSDVHRSLEGSKSYEDKNKKCVHCIIIGWEKEDKKRILFENDSFIAFVPFVSRVNFEIQIFPKEHRSNFEETPKEQFSQLADVLRKSLRVLYDTLDNPSYNFFIHTAPADHGEHKHYHWHIEIFPKTNTWGGIELGTGMEVLMISPENAAKYLKKHI</sequence>
<name>A0A1G2HJB6_9BACT</name>
<dbReference type="Gene3D" id="3.30.428.10">
    <property type="entry name" value="HIT-like"/>
    <property type="match status" value="2"/>
</dbReference>
<dbReference type="NCBIfam" id="TIGR00209">
    <property type="entry name" value="galT_1"/>
    <property type="match status" value="1"/>
</dbReference>
<dbReference type="GO" id="GO:0006012">
    <property type="term" value="P:galactose metabolic process"/>
    <property type="evidence" value="ECO:0007669"/>
    <property type="project" value="UniProtKB-UniRule"/>
</dbReference>
<keyword evidence="1 8" id="KW-0808">Transferase</keyword>
<gene>
    <name evidence="8" type="ORF">A3F94_00725</name>
</gene>
<evidence type="ECO:0000256" key="5">
    <source>
        <dbReference type="PIRSR" id="PIRSR000808-1"/>
    </source>
</evidence>
<protein>
    <recommendedName>
        <fullName evidence="4">Galactose-1-phosphate uridylyltransferase</fullName>
        <ecNumber evidence="4">2.7.7.12</ecNumber>
    </recommendedName>
</protein>
<evidence type="ECO:0000313" key="9">
    <source>
        <dbReference type="Proteomes" id="UP000176770"/>
    </source>
</evidence>
<evidence type="ECO:0000259" key="6">
    <source>
        <dbReference type="Pfam" id="PF01087"/>
    </source>
</evidence>
<reference evidence="8 9" key="1">
    <citation type="journal article" date="2016" name="Nat. Commun.">
        <title>Thousands of microbial genomes shed light on interconnected biogeochemical processes in an aquifer system.</title>
        <authorList>
            <person name="Anantharaman K."/>
            <person name="Brown C.T."/>
            <person name="Hug L.A."/>
            <person name="Sharon I."/>
            <person name="Castelle C.J."/>
            <person name="Probst A.J."/>
            <person name="Thomas B.C."/>
            <person name="Singh A."/>
            <person name="Wilkins M.J."/>
            <person name="Karaoz U."/>
            <person name="Brodie E.L."/>
            <person name="Williams K.H."/>
            <person name="Hubbard S.S."/>
            <person name="Banfield J.F."/>
        </authorList>
    </citation>
    <scope>NUCLEOTIDE SEQUENCE [LARGE SCALE GENOMIC DNA]</scope>
</reference>
<evidence type="ECO:0000256" key="2">
    <source>
        <dbReference type="ARBA" id="ARBA00022695"/>
    </source>
</evidence>
<dbReference type="AlphaFoldDB" id="A0A1G2HJB6"/>
<comment type="caution">
    <text evidence="8">The sequence shown here is derived from an EMBL/GenBank/DDBJ whole genome shotgun (WGS) entry which is preliminary data.</text>
</comment>
<dbReference type="STRING" id="1802165.A3F94_00725"/>
<evidence type="ECO:0000259" key="7">
    <source>
        <dbReference type="Pfam" id="PF01230"/>
    </source>
</evidence>
<dbReference type="Pfam" id="PF01230">
    <property type="entry name" value="HIT"/>
    <property type="match status" value="1"/>
</dbReference>
<dbReference type="PIRSF" id="PIRSF000808">
    <property type="entry name" value="GalT"/>
    <property type="match status" value="1"/>
</dbReference>
<dbReference type="GO" id="GO:0008270">
    <property type="term" value="F:zinc ion binding"/>
    <property type="evidence" value="ECO:0007669"/>
    <property type="project" value="InterPro"/>
</dbReference>
<dbReference type="EC" id="2.7.7.12" evidence="4"/>
<dbReference type="GO" id="GO:0008108">
    <property type="term" value="F:UDP-glucose:hexose-1-phosphate uridylyltransferase activity"/>
    <property type="evidence" value="ECO:0007669"/>
    <property type="project" value="UniProtKB-UniRule"/>
</dbReference>
<proteinExistence type="predicted"/>